<evidence type="ECO:0000256" key="2">
    <source>
        <dbReference type="ARBA" id="ARBA00008814"/>
    </source>
</evidence>
<reference evidence="8" key="1">
    <citation type="submission" date="2016-12" db="EMBL/GenBank/DDBJ databases">
        <authorList>
            <person name="Varghese N."/>
            <person name="Submissions S."/>
        </authorList>
    </citation>
    <scope>NUCLEOTIDE SEQUENCE [LARGE SCALE GENOMIC DNA]</scope>
    <source>
        <strain evidence="8">DSM 11544</strain>
    </source>
</reference>
<protein>
    <submittedName>
        <fullName evidence="7">Iron complex transport system substrate-binding protein</fullName>
    </submittedName>
</protein>
<evidence type="ECO:0000256" key="3">
    <source>
        <dbReference type="ARBA" id="ARBA00022448"/>
    </source>
</evidence>
<feature type="signal peptide" evidence="5">
    <location>
        <begin position="1"/>
        <end position="24"/>
    </location>
</feature>
<dbReference type="SUPFAM" id="SSF53807">
    <property type="entry name" value="Helical backbone' metal receptor"/>
    <property type="match status" value="1"/>
</dbReference>
<evidence type="ECO:0000256" key="5">
    <source>
        <dbReference type="SAM" id="SignalP"/>
    </source>
</evidence>
<keyword evidence="4 5" id="KW-0732">Signal</keyword>
<dbReference type="PROSITE" id="PS50983">
    <property type="entry name" value="FE_B12_PBP"/>
    <property type="match status" value="1"/>
</dbReference>
<dbReference type="PANTHER" id="PTHR30532:SF24">
    <property type="entry name" value="FERRIC ENTEROBACTIN-BINDING PERIPLASMIC PROTEIN FEPB"/>
    <property type="match status" value="1"/>
</dbReference>
<keyword evidence="8" id="KW-1185">Reference proteome</keyword>
<evidence type="ECO:0000256" key="4">
    <source>
        <dbReference type="ARBA" id="ARBA00022729"/>
    </source>
</evidence>
<dbReference type="GO" id="GO:0030288">
    <property type="term" value="C:outer membrane-bounded periplasmic space"/>
    <property type="evidence" value="ECO:0007669"/>
    <property type="project" value="TreeGrafter"/>
</dbReference>
<dbReference type="InterPro" id="IPR002491">
    <property type="entry name" value="ABC_transptr_periplasmic_BD"/>
</dbReference>
<dbReference type="PROSITE" id="PS51257">
    <property type="entry name" value="PROKAR_LIPOPROTEIN"/>
    <property type="match status" value="1"/>
</dbReference>
<comment type="subcellular location">
    <subcellularLocation>
        <location evidence="1">Cell envelope</location>
    </subcellularLocation>
</comment>
<evidence type="ECO:0000313" key="7">
    <source>
        <dbReference type="EMBL" id="SHN58641.1"/>
    </source>
</evidence>
<accession>A0A1M7SJG8</accession>
<dbReference type="CDD" id="cd01146">
    <property type="entry name" value="FhuD"/>
    <property type="match status" value="1"/>
</dbReference>
<dbReference type="InterPro" id="IPR051313">
    <property type="entry name" value="Bact_iron-sidero_bind"/>
</dbReference>
<proteinExistence type="inferred from homology"/>
<evidence type="ECO:0000313" key="8">
    <source>
        <dbReference type="Proteomes" id="UP000184010"/>
    </source>
</evidence>
<dbReference type="Gene3D" id="3.40.50.1980">
    <property type="entry name" value="Nitrogenase molybdenum iron protein domain"/>
    <property type="match status" value="2"/>
</dbReference>
<feature type="domain" description="Fe/B12 periplasmic-binding" evidence="6">
    <location>
        <begin position="69"/>
        <end position="328"/>
    </location>
</feature>
<organism evidence="7 8">
    <name type="scientific">Desulfitobacterium chlororespirans DSM 11544</name>
    <dbReference type="NCBI Taxonomy" id="1121395"/>
    <lineage>
        <taxon>Bacteria</taxon>
        <taxon>Bacillati</taxon>
        <taxon>Bacillota</taxon>
        <taxon>Clostridia</taxon>
        <taxon>Eubacteriales</taxon>
        <taxon>Desulfitobacteriaceae</taxon>
        <taxon>Desulfitobacterium</taxon>
    </lineage>
</organism>
<dbReference type="Proteomes" id="UP000184010">
    <property type="component" value="Unassembled WGS sequence"/>
</dbReference>
<dbReference type="Pfam" id="PF01497">
    <property type="entry name" value="Peripla_BP_2"/>
    <property type="match status" value="1"/>
</dbReference>
<evidence type="ECO:0000259" key="6">
    <source>
        <dbReference type="PROSITE" id="PS50983"/>
    </source>
</evidence>
<feature type="chain" id="PRO_5012997754" evidence="5">
    <location>
        <begin position="25"/>
        <end position="328"/>
    </location>
</feature>
<comment type="similarity">
    <text evidence="2">Belongs to the bacterial solute-binding protein 8 family.</text>
</comment>
<dbReference type="PANTHER" id="PTHR30532">
    <property type="entry name" value="IRON III DICITRATE-BINDING PERIPLASMIC PROTEIN"/>
    <property type="match status" value="1"/>
</dbReference>
<sequence>MKKLRGLMVSVPIALLLVVLMGCAGTPAENSGVSAPEAGSGDEVADQAWPRTIIDAAGHEVTLEKAPSRIVVVHFSDMEYMLALDAPLIGAGFAESRIAMWDTLEPYRGKGIVDIGSSAAPNLEKILELDPDLIIGNISFNADIYDELRKIAPTVNLGGYTTWEDRLKATAEVIGKENEAAEYQEKTHQLLADSRGKLSSYSDQTFASLRITSSEQKTMELLGSKELGAYYSSERGLGLKAPDQYPETWQSATMEGIAVMDPDYILLHADSKTAYDEFTQWGSQQSVWSNLKAVKNGHVIYLNMSVWSGSPRAIELAAQNIVAGVIEN</sequence>
<dbReference type="RefSeq" id="WP_072771511.1">
    <property type="nucleotide sequence ID" value="NZ_FRDN01000004.1"/>
</dbReference>
<keyword evidence="3" id="KW-0813">Transport</keyword>
<dbReference type="GO" id="GO:1901678">
    <property type="term" value="P:iron coordination entity transport"/>
    <property type="evidence" value="ECO:0007669"/>
    <property type="project" value="UniProtKB-ARBA"/>
</dbReference>
<dbReference type="AlphaFoldDB" id="A0A1M7SJG8"/>
<dbReference type="EMBL" id="FRDN01000004">
    <property type="protein sequence ID" value="SHN58641.1"/>
    <property type="molecule type" value="Genomic_DNA"/>
</dbReference>
<evidence type="ECO:0000256" key="1">
    <source>
        <dbReference type="ARBA" id="ARBA00004196"/>
    </source>
</evidence>
<name>A0A1M7SJG8_9FIRM</name>
<dbReference type="STRING" id="1121395.SAMN02745215_00954"/>
<gene>
    <name evidence="7" type="ORF">SAMN02745215_00954</name>
</gene>